<evidence type="ECO:0000256" key="1">
    <source>
        <dbReference type="SAM" id="MobiDB-lite"/>
    </source>
</evidence>
<gene>
    <name evidence="3" type="ORF">KL86CLO1_11930</name>
</gene>
<keyword evidence="2" id="KW-1133">Transmembrane helix</keyword>
<dbReference type="AlphaFoldDB" id="A0A212JZ44"/>
<feature type="compositionally biased region" description="Basic residues" evidence="1">
    <location>
        <begin position="54"/>
        <end position="67"/>
    </location>
</feature>
<evidence type="ECO:0000256" key="2">
    <source>
        <dbReference type="SAM" id="Phobius"/>
    </source>
</evidence>
<sequence>MTGWMIFGGVVLALFLLSLIRVGGFAEYSGEGLLAKLRVGPLYFTLYPMKRKPPKAKKEKKEKKKKEKVPEEEPPAKPGGTLERLKQYLPLIPEATRGLKRKVRIDKLCLDFTAAAPDAAAAAMAYGGANVAIGMILTVFEHNFKVKERRVRTAVNFDASEPKIYVHAALSMTIGQGVALTVRLLFLFLKLTLRGRAKQNAEKEAV</sequence>
<name>A0A212JZ44_9FIRM</name>
<evidence type="ECO:0008006" key="4">
    <source>
        <dbReference type="Google" id="ProtNLM"/>
    </source>
</evidence>
<organism evidence="3">
    <name type="scientific">uncultured Eubacteriales bacterium</name>
    <dbReference type="NCBI Taxonomy" id="172733"/>
    <lineage>
        <taxon>Bacteria</taxon>
        <taxon>Bacillati</taxon>
        <taxon>Bacillota</taxon>
        <taxon>Clostridia</taxon>
        <taxon>Eubacteriales</taxon>
        <taxon>environmental samples</taxon>
    </lineage>
</organism>
<feature type="region of interest" description="Disordered" evidence="1">
    <location>
        <begin position="54"/>
        <end position="81"/>
    </location>
</feature>
<feature type="transmembrane region" description="Helical" evidence="2">
    <location>
        <begin position="164"/>
        <end position="189"/>
    </location>
</feature>
<accession>A0A212JZ44</accession>
<keyword evidence="2" id="KW-0812">Transmembrane</keyword>
<proteinExistence type="predicted"/>
<dbReference type="InterPro" id="IPR021338">
    <property type="entry name" value="DUF2953"/>
</dbReference>
<reference evidence="3" key="1">
    <citation type="submission" date="2016-04" db="EMBL/GenBank/DDBJ databases">
        <authorList>
            <person name="Evans L.H."/>
            <person name="Alamgir A."/>
            <person name="Owens N."/>
            <person name="Weber N.D."/>
            <person name="Virtaneva K."/>
            <person name="Barbian K."/>
            <person name="Babar A."/>
            <person name="Rosenke K."/>
        </authorList>
    </citation>
    <scope>NUCLEOTIDE SEQUENCE</scope>
    <source>
        <strain evidence="3">86</strain>
    </source>
</reference>
<dbReference type="Pfam" id="PF11167">
    <property type="entry name" value="DUF2953"/>
    <property type="match status" value="1"/>
</dbReference>
<evidence type="ECO:0000313" key="3">
    <source>
        <dbReference type="EMBL" id="SBW04632.1"/>
    </source>
</evidence>
<dbReference type="EMBL" id="FLUN01000001">
    <property type="protein sequence ID" value="SBW04632.1"/>
    <property type="molecule type" value="Genomic_DNA"/>
</dbReference>
<keyword evidence="2" id="KW-0472">Membrane</keyword>
<protein>
    <recommendedName>
        <fullName evidence="4">DUF2953 domain-containing protein</fullName>
    </recommendedName>
</protein>